<dbReference type="Proteomes" id="UP000677228">
    <property type="component" value="Unassembled WGS sequence"/>
</dbReference>
<sequence length="175" mass="20626">MLNKVLRVWDIKTLMKLGFFITDLYSQLNDPHSEQRAVLAKTRTLYRDQVMSKAELKHIKAGQFLSFNSFLSSTDDRQLAFKYLTKTIYDAPCTESDLKQVLFIVNIDLNDKKVIPFVDSFPDILFLDVLCYLPYPDNSCRRLIGCLKNDYKDKKLELKVFDKFERDYKTEKAVW</sequence>
<evidence type="ECO:0000313" key="4">
    <source>
        <dbReference type="EMBL" id="CAF4472008.1"/>
    </source>
</evidence>
<keyword evidence="5" id="KW-1185">Reference proteome</keyword>
<dbReference type="Proteomes" id="UP000682733">
    <property type="component" value="Unassembled WGS sequence"/>
</dbReference>
<proteinExistence type="predicted"/>
<evidence type="ECO:0000313" key="1">
    <source>
        <dbReference type="EMBL" id="CAF1583524.1"/>
    </source>
</evidence>
<gene>
    <name evidence="1" type="ORF">GPM918_LOCUS41253</name>
    <name evidence="2" type="ORF">OVA965_LOCUS44130</name>
    <name evidence="3" type="ORF">SRO942_LOCUS42284</name>
    <name evidence="4" type="ORF">TMI583_LOCUS46742</name>
</gene>
<organism evidence="1 5">
    <name type="scientific">Didymodactylos carnosus</name>
    <dbReference type="NCBI Taxonomy" id="1234261"/>
    <lineage>
        <taxon>Eukaryota</taxon>
        <taxon>Metazoa</taxon>
        <taxon>Spiralia</taxon>
        <taxon>Gnathifera</taxon>
        <taxon>Rotifera</taxon>
        <taxon>Eurotatoria</taxon>
        <taxon>Bdelloidea</taxon>
        <taxon>Philodinida</taxon>
        <taxon>Philodinidae</taxon>
        <taxon>Didymodactylos</taxon>
    </lineage>
</organism>
<comment type="caution">
    <text evidence="1">The sequence shown here is derived from an EMBL/GenBank/DDBJ whole genome shotgun (WGS) entry which is preliminary data.</text>
</comment>
<dbReference type="EMBL" id="CAJOBC010098092">
    <property type="protein sequence ID" value="CAF4451868.1"/>
    <property type="molecule type" value="Genomic_DNA"/>
</dbReference>
<dbReference type="AlphaFoldDB" id="A0A815ZD90"/>
<dbReference type="EMBL" id="CAJNOK010061463">
    <property type="protein sequence ID" value="CAF1638346.1"/>
    <property type="molecule type" value="Genomic_DNA"/>
</dbReference>
<dbReference type="EMBL" id="CAJOBA010088017">
    <property type="protein sequence ID" value="CAF4472008.1"/>
    <property type="molecule type" value="Genomic_DNA"/>
</dbReference>
<evidence type="ECO:0000313" key="2">
    <source>
        <dbReference type="EMBL" id="CAF1638346.1"/>
    </source>
</evidence>
<accession>A0A815ZD90</accession>
<protein>
    <submittedName>
        <fullName evidence="1">Uncharacterized protein</fullName>
    </submittedName>
</protein>
<reference evidence="1" key="1">
    <citation type="submission" date="2021-02" db="EMBL/GenBank/DDBJ databases">
        <authorList>
            <person name="Nowell W R."/>
        </authorList>
    </citation>
    <scope>NUCLEOTIDE SEQUENCE</scope>
</reference>
<dbReference type="Proteomes" id="UP000681722">
    <property type="component" value="Unassembled WGS sequence"/>
</dbReference>
<dbReference type="Proteomes" id="UP000663829">
    <property type="component" value="Unassembled WGS sequence"/>
</dbReference>
<evidence type="ECO:0000313" key="5">
    <source>
        <dbReference type="Proteomes" id="UP000663829"/>
    </source>
</evidence>
<evidence type="ECO:0000313" key="3">
    <source>
        <dbReference type="EMBL" id="CAF4451868.1"/>
    </source>
</evidence>
<name>A0A815ZD90_9BILA</name>
<dbReference type="OrthoDB" id="10015262at2759"/>
<dbReference type="EMBL" id="CAJNOQ010032090">
    <property type="protein sequence ID" value="CAF1583524.1"/>
    <property type="molecule type" value="Genomic_DNA"/>
</dbReference>